<dbReference type="PROSITE" id="PS50893">
    <property type="entry name" value="ABC_TRANSPORTER_2"/>
    <property type="match status" value="1"/>
</dbReference>
<dbReference type="FunFam" id="3.40.50.300:FF:000042">
    <property type="entry name" value="Maltose/maltodextrin ABC transporter, ATP-binding protein"/>
    <property type="match status" value="1"/>
</dbReference>
<evidence type="ECO:0000313" key="9">
    <source>
        <dbReference type="Proteomes" id="UP000549765"/>
    </source>
</evidence>
<dbReference type="InterPro" id="IPR003593">
    <property type="entry name" value="AAA+_ATPase"/>
</dbReference>
<dbReference type="EMBL" id="JAAXPN010000006">
    <property type="protein sequence ID" value="NKZ24432.1"/>
    <property type="molecule type" value="Genomic_DNA"/>
</dbReference>
<dbReference type="GO" id="GO:0140359">
    <property type="term" value="F:ABC-type transporter activity"/>
    <property type="evidence" value="ECO:0007669"/>
    <property type="project" value="UniProtKB-ARBA"/>
</dbReference>
<dbReference type="SUPFAM" id="SSF50331">
    <property type="entry name" value="MOP-like"/>
    <property type="match status" value="1"/>
</dbReference>
<dbReference type="SUPFAM" id="SSF52540">
    <property type="entry name" value="P-loop containing nucleoside triphosphate hydrolases"/>
    <property type="match status" value="1"/>
</dbReference>
<sequence length="374" mass="42282">MPLIQLQHLSKSYENHEKVLSDINLTIDDKEFFVLVGPSGCGKSTLLRMIAGLETVRGGDIYIDGRNVSQLSPQDHNISMVFQSYALFPHLSVRENILFGLDTKKLSKKELQDRLNEAVKLTNLEEYMDRRPKHLSGGQRQRVALARAIASRRKVCLMDEPLSNLDAELREKMRTQIKELQRNLGITIIYVTHDQTEAMTMGDRIAVLNDGAIQQVGTPLEVYNNPANKFVAGFIGTPKMNFFTLNRLGNVLTDNNHEVNIPLTLTQVNSLSQHQAVKLGIRPEHLHISEVVNSHLAGTVINVEQLGNETIVIFSYLEHKMVAKLKGQQSFELGQKIYFEVDLMNIHLFEITTKQRIFDIKQVSMAEDVLANAK</sequence>
<proteinExistence type="predicted"/>
<feature type="domain" description="ABC transporter" evidence="7">
    <location>
        <begin position="4"/>
        <end position="235"/>
    </location>
</feature>
<dbReference type="InterPro" id="IPR047641">
    <property type="entry name" value="ABC_transpr_MalK/UgpC-like"/>
</dbReference>
<dbReference type="GO" id="GO:0005524">
    <property type="term" value="F:ATP binding"/>
    <property type="evidence" value="ECO:0007669"/>
    <property type="project" value="UniProtKB-KW"/>
</dbReference>
<keyword evidence="2" id="KW-1003">Cell membrane</keyword>
<evidence type="ECO:0000313" key="8">
    <source>
        <dbReference type="EMBL" id="NKZ24432.1"/>
    </source>
</evidence>
<keyword evidence="6" id="KW-0472">Membrane</keyword>
<dbReference type="GO" id="GO:0055052">
    <property type="term" value="C:ATP-binding cassette (ABC) transporter complex, substrate-binding subunit-containing"/>
    <property type="evidence" value="ECO:0007669"/>
    <property type="project" value="TreeGrafter"/>
</dbReference>
<dbReference type="InterPro" id="IPR012340">
    <property type="entry name" value="NA-bd_OB-fold"/>
</dbReference>
<name>A0A7X6N452_9LACO</name>
<dbReference type="GO" id="GO:0016887">
    <property type="term" value="F:ATP hydrolysis activity"/>
    <property type="evidence" value="ECO:0007669"/>
    <property type="project" value="InterPro"/>
</dbReference>
<evidence type="ECO:0000256" key="4">
    <source>
        <dbReference type="ARBA" id="ARBA00022840"/>
    </source>
</evidence>
<dbReference type="InterPro" id="IPR008995">
    <property type="entry name" value="Mo/tungstate-bd_C_term_dom"/>
</dbReference>
<reference evidence="8 9" key="1">
    <citation type="submission" date="2020-04" db="EMBL/GenBank/DDBJ databases">
        <title>MicrobeNet Type strains.</title>
        <authorList>
            <person name="Nicholson A.C."/>
        </authorList>
    </citation>
    <scope>NUCLEOTIDE SEQUENCE [LARGE SCALE GENOMIC DNA]</scope>
    <source>
        <strain evidence="8 9">CCUG 61472</strain>
    </source>
</reference>
<dbReference type="InterPro" id="IPR040582">
    <property type="entry name" value="OB_MalK-like"/>
</dbReference>
<dbReference type="SMART" id="SM00382">
    <property type="entry name" value="AAA"/>
    <property type="match status" value="1"/>
</dbReference>
<gene>
    <name evidence="8" type="ORF">HF964_06420</name>
</gene>
<dbReference type="InterPro" id="IPR027417">
    <property type="entry name" value="P-loop_NTPase"/>
</dbReference>
<evidence type="ECO:0000256" key="2">
    <source>
        <dbReference type="ARBA" id="ARBA00022475"/>
    </source>
</evidence>
<keyword evidence="4 8" id="KW-0067">ATP-binding</keyword>
<dbReference type="Pfam" id="PF17912">
    <property type="entry name" value="OB_MalK"/>
    <property type="match status" value="1"/>
</dbReference>
<evidence type="ECO:0000256" key="1">
    <source>
        <dbReference type="ARBA" id="ARBA00022448"/>
    </source>
</evidence>
<evidence type="ECO:0000256" key="3">
    <source>
        <dbReference type="ARBA" id="ARBA00022741"/>
    </source>
</evidence>
<dbReference type="InterPro" id="IPR003439">
    <property type="entry name" value="ABC_transporter-like_ATP-bd"/>
</dbReference>
<keyword evidence="3" id="KW-0547">Nucleotide-binding</keyword>
<dbReference type="AlphaFoldDB" id="A0A7X6N452"/>
<evidence type="ECO:0000256" key="6">
    <source>
        <dbReference type="ARBA" id="ARBA00023136"/>
    </source>
</evidence>
<dbReference type="Gene3D" id="3.40.50.300">
    <property type="entry name" value="P-loop containing nucleotide triphosphate hydrolases"/>
    <property type="match status" value="1"/>
</dbReference>
<dbReference type="Gene3D" id="2.40.50.140">
    <property type="entry name" value="Nucleic acid-binding proteins"/>
    <property type="match status" value="1"/>
</dbReference>
<accession>A0A7X6N452</accession>
<dbReference type="PROSITE" id="PS00211">
    <property type="entry name" value="ABC_TRANSPORTER_1"/>
    <property type="match status" value="1"/>
</dbReference>
<dbReference type="PANTHER" id="PTHR43875">
    <property type="entry name" value="MALTODEXTRIN IMPORT ATP-BINDING PROTEIN MSMX"/>
    <property type="match status" value="1"/>
</dbReference>
<dbReference type="Gene3D" id="2.40.50.100">
    <property type="match status" value="1"/>
</dbReference>
<evidence type="ECO:0000256" key="5">
    <source>
        <dbReference type="ARBA" id="ARBA00022967"/>
    </source>
</evidence>
<keyword evidence="9" id="KW-1185">Reference proteome</keyword>
<dbReference type="InterPro" id="IPR017871">
    <property type="entry name" value="ABC_transporter-like_CS"/>
</dbReference>
<comment type="caution">
    <text evidence="8">The sequence shown here is derived from an EMBL/GenBank/DDBJ whole genome shotgun (WGS) entry which is preliminary data.</text>
</comment>
<organism evidence="8 9">
    <name type="scientific">Periweissella fabalis</name>
    <dbReference type="NCBI Taxonomy" id="1070421"/>
    <lineage>
        <taxon>Bacteria</taxon>
        <taxon>Bacillati</taxon>
        <taxon>Bacillota</taxon>
        <taxon>Bacilli</taxon>
        <taxon>Lactobacillales</taxon>
        <taxon>Lactobacillaceae</taxon>
        <taxon>Periweissella</taxon>
    </lineage>
</organism>
<dbReference type="RefSeq" id="WP_168722229.1">
    <property type="nucleotide sequence ID" value="NZ_JAAXPN010000006.1"/>
</dbReference>
<dbReference type="Pfam" id="PF00005">
    <property type="entry name" value="ABC_tran"/>
    <property type="match status" value="1"/>
</dbReference>
<evidence type="ECO:0000259" key="7">
    <source>
        <dbReference type="PROSITE" id="PS50893"/>
    </source>
</evidence>
<dbReference type="PANTHER" id="PTHR43875:SF15">
    <property type="entry name" value="TREHALOSE IMPORT ATP-BINDING PROTEIN SUGC"/>
    <property type="match status" value="1"/>
</dbReference>
<keyword evidence="1" id="KW-0813">Transport</keyword>
<keyword evidence="5" id="KW-1278">Translocase</keyword>
<protein>
    <submittedName>
        <fullName evidence="8">ABC transporter ATP-binding protein</fullName>
    </submittedName>
</protein>
<dbReference type="Proteomes" id="UP000549765">
    <property type="component" value="Unassembled WGS sequence"/>
</dbReference>